<evidence type="ECO:0000256" key="1">
    <source>
        <dbReference type="ARBA" id="ARBA00004123"/>
    </source>
</evidence>
<evidence type="ECO:0000256" key="3">
    <source>
        <dbReference type="SAM" id="MobiDB-lite"/>
    </source>
</evidence>
<dbReference type="PANTHER" id="PTHR45959:SF2">
    <property type="entry name" value="BHLH TRANSCRIPTION FACTOR"/>
    <property type="match status" value="1"/>
</dbReference>
<dbReference type="OrthoDB" id="690068at2759"/>
<dbReference type="AlphaFoldDB" id="A0A9N7RPU9"/>
<name>A0A9N7RPU9_STRHE</name>
<keyword evidence="6" id="KW-1185">Reference proteome</keyword>
<dbReference type="EMBL" id="CACSLK010034050">
    <property type="protein sequence ID" value="CAA0841074.1"/>
    <property type="molecule type" value="Genomic_DNA"/>
</dbReference>
<evidence type="ECO:0000313" key="5">
    <source>
        <dbReference type="EMBL" id="CAA0841074.1"/>
    </source>
</evidence>
<feature type="region of interest" description="Disordered" evidence="3">
    <location>
        <begin position="25"/>
        <end position="54"/>
    </location>
</feature>
<evidence type="ECO:0000259" key="4">
    <source>
        <dbReference type="Pfam" id="PF22754"/>
    </source>
</evidence>
<sequence>MGENCVSLVTAIEQMQELDQRLKKLEEPAEEKQTNEASSKEQYELSEEKCGESDGDQRLLEIRAKVNRTNVLLKLQCEKRKGVLVKLLTELDKLNLDVISASVVPFGPLVLDITITAEVTKEEFSGSAEDVVATIRNCLHSDA</sequence>
<proteinExistence type="predicted"/>
<evidence type="ECO:0000313" key="6">
    <source>
        <dbReference type="Proteomes" id="UP001153555"/>
    </source>
</evidence>
<evidence type="ECO:0000256" key="2">
    <source>
        <dbReference type="ARBA" id="ARBA00023242"/>
    </source>
</evidence>
<accession>A0A9N7RPU9</accession>
<dbReference type="GO" id="GO:0005634">
    <property type="term" value="C:nucleus"/>
    <property type="evidence" value="ECO:0007669"/>
    <property type="project" value="UniProtKB-SubCell"/>
</dbReference>
<comment type="subcellular location">
    <subcellularLocation>
        <location evidence="1">Nucleus</location>
    </subcellularLocation>
</comment>
<dbReference type="GO" id="GO:0080090">
    <property type="term" value="P:regulation of primary metabolic process"/>
    <property type="evidence" value="ECO:0007669"/>
    <property type="project" value="UniProtKB-ARBA"/>
</dbReference>
<organism evidence="5 6">
    <name type="scientific">Striga hermonthica</name>
    <name type="common">Purple witchweed</name>
    <name type="synonym">Buchnera hermonthica</name>
    <dbReference type="NCBI Taxonomy" id="68872"/>
    <lineage>
        <taxon>Eukaryota</taxon>
        <taxon>Viridiplantae</taxon>
        <taxon>Streptophyta</taxon>
        <taxon>Embryophyta</taxon>
        <taxon>Tracheophyta</taxon>
        <taxon>Spermatophyta</taxon>
        <taxon>Magnoliopsida</taxon>
        <taxon>eudicotyledons</taxon>
        <taxon>Gunneridae</taxon>
        <taxon>Pentapetalae</taxon>
        <taxon>asterids</taxon>
        <taxon>lamiids</taxon>
        <taxon>Lamiales</taxon>
        <taxon>Orobanchaceae</taxon>
        <taxon>Buchnereae</taxon>
        <taxon>Striga</taxon>
    </lineage>
</organism>
<feature type="domain" description="Plant bHLH transcription factor ACT-like" evidence="4">
    <location>
        <begin position="66"/>
        <end position="121"/>
    </location>
</feature>
<comment type="caution">
    <text evidence="5">The sequence shown here is derived from an EMBL/GenBank/DDBJ whole genome shotgun (WGS) entry which is preliminary data.</text>
</comment>
<dbReference type="InterPro" id="IPR052610">
    <property type="entry name" value="bHLH_transcription_regulator"/>
</dbReference>
<dbReference type="Pfam" id="PF22754">
    <property type="entry name" value="bHLH-TF_ACT-like_plant"/>
    <property type="match status" value="1"/>
</dbReference>
<dbReference type="Proteomes" id="UP001153555">
    <property type="component" value="Unassembled WGS sequence"/>
</dbReference>
<protein>
    <submittedName>
        <fullName evidence="5">Transcription factor bHLH19</fullName>
    </submittedName>
</protein>
<gene>
    <name evidence="5" type="ORF">SHERM_07108</name>
</gene>
<dbReference type="InterPro" id="IPR054502">
    <property type="entry name" value="bHLH-TF_ACT-like_plant"/>
</dbReference>
<dbReference type="PANTHER" id="PTHR45959">
    <property type="entry name" value="BHLH TRANSCRIPTION FACTOR"/>
    <property type="match status" value="1"/>
</dbReference>
<reference evidence="5" key="1">
    <citation type="submission" date="2019-12" db="EMBL/GenBank/DDBJ databases">
        <authorList>
            <person name="Scholes J."/>
        </authorList>
    </citation>
    <scope>NUCLEOTIDE SEQUENCE</scope>
</reference>
<keyword evidence="2" id="KW-0539">Nucleus</keyword>